<evidence type="ECO:0000313" key="2">
    <source>
        <dbReference type="Proteomes" id="UP000003460"/>
    </source>
</evidence>
<comment type="caution">
    <text evidence="1">The sequence shown here is derived from an EMBL/GenBank/DDBJ whole genome shotgun (WGS) entry which is preliminary data.</text>
</comment>
<dbReference type="EMBL" id="ACIJ02000022">
    <property type="protein sequence ID" value="EEX71047.1"/>
    <property type="molecule type" value="Genomic_DNA"/>
</dbReference>
<dbReference type="HOGENOM" id="CLU_3256023_0_0_10"/>
<name>C9LHT1_9BACT</name>
<dbReference type="Proteomes" id="UP000003460">
    <property type="component" value="Unassembled WGS sequence"/>
</dbReference>
<keyword evidence="2" id="KW-1185">Reference proteome</keyword>
<organism evidence="1 2">
    <name type="scientific">Alloprevotella tannerae ATCC 51259</name>
    <dbReference type="NCBI Taxonomy" id="626522"/>
    <lineage>
        <taxon>Bacteria</taxon>
        <taxon>Pseudomonadati</taxon>
        <taxon>Bacteroidota</taxon>
        <taxon>Bacteroidia</taxon>
        <taxon>Bacteroidales</taxon>
        <taxon>Prevotellaceae</taxon>
        <taxon>Alloprevotella</taxon>
    </lineage>
</organism>
<evidence type="ECO:0000313" key="1">
    <source>
        <dbReference type="EMBL" id="EEX71047.1"/>
    </source>
</evidence>
<proteinExistence type="predicted"/>
<dbReference type="AlphaFoldDB" id="C9LHT1"/>
<gene>
    <name evidence="1" type="ORF">GCWU000325_01785</name>
</gene>
<accession>C9LHT1</accession>
<reference evidence="1" key="1">
    <citation type="submission" date="2009-09" db="EMBL/GenBank/DDBJ databases">
        <authorList>
            <person name="Weinstock G."/>
            <person name="Sodergren E."/>
            <person name="Clifton S."/>
            <person name="Fulton L."/>
            <person name="Fulton B."/>
            <person name="Courtney L."/>
            <person name="Fronick C."/>
            <person name="Harrison M."/>
            <person name="Strong C."/>
            <person name="Farmer C."/>
            <person name="Delahaunty K."/>
            <person name="Markovic C."/>
            <person name="Hall O."/>
            <person name="Minx P."/>
            <person name="Tomlinson C."/>
            <person name="Mitreva M."/>
            <person name="Nelson J."/>
            <person name="Hou S."/>
            <person name="Wollam A."/>
            <person name="Pepin K.H."/>
            <person name="Johnson M."/>
            <person name="Bhonagiri V."/>
            <person name="Nash W.E."/>
            <person name="Warren W."/>
            <person name="Chinwalla A."/>
            <person name="Mardis E.R."/>
            <person name="Wilson R.K."/>
        </authorList>
    </citation>
    <scope>NUCLEOTIDE SEQUENCE [LARGE SCALE GENOMIC DNA]</scope>
    <source>
        <strain evidence="1">ATCC 51259</strain>
    </source>
</reference>
<protein>
    <submittedName>
        <fullName evidence="1">Uncharacterized protein</fullName>
    </submittedName>
</protein>
<sequence length="42" mass="4547">MLSRCKSVSFGEAKPSFAPTKLWFAGIKLSFGAAKQKEKLSA</sequence>